<dbReference type="EMBL" id="KB822724">
    <property type="protein sequence ID" value="ETN37427.1"/>
    <property type="molecule type" value="Genomic_DNA"/>
</dbReference>
<evidence type="ECO:0000313" key="2">
    <source>
        <dbReference type="Proteomes" id="UP000030752"/>
    </source>
</evidence>
<dbReference type="InterPro" id="IPR036291">
    <property type="entry name" value="NAD(P)-bd_dom_sf"/>
</dbReference>
<evidence type="ECO:0008006" key="3">
    <source>
        <dbReference type="Google" id="ProtNLM"/>
    </source>
</evidence>
<gene>
    <name evidence="1" type="ORF">HMPREF1541_08418</name>
</gene>
<dbReference type="eggNOG" id="KOG1502">
    <property type="taxonomic scope" value="Eukaryota"/>
</dbReference>
<dbReference type="Gene3D" id="3.40.50.720">
    <property type="entry name" value="NAD(P)-binding Rossmann-like Domain"/>
    <property type="match status" value="2"/>
</dbReference>
<protein>
    <recommendedName>
        <fullName evidence="3">NAD(P)-binding domain-containing protein</fullName>
    </recommendedName>
</protein>
<dbReference type="HOGENOM" id="CLU_007383_12_2_1"/>
<name>W2RLT7_CYPE1</name>
<dbReference type="STRING" id="1220924.W2RLT7"/>
<dbReference type="PANTHER" id="PTHR48079">
    <property type="entry name" value="PROTEIN YEEZ"/>
    <property type="match status" value="1"/>
</dbReference>
<dbReference type="PANTHER" id="PTHR48079:SF8">
    <property type="entry name" value="NAD(P)-BINDING DOMAIN-CONTAINING PROTEIN"/>
    <property type="match status" value="1"/>
</dbReference>
<keyword evidence="2" id="KW-1185">Reference proteome</keyword>
<dbReference type="InParanoid" id="W2RLT7"/>
<reference evidence="1 2" key="1">
    <citation type="submission" date="2013-03" db="EMBL/GenBank/DDBJ databases">
        <title>The Genome Sequence of Phialophora europaea CBS 101466.</title>
        <authorList>
            <consortium name="The Broad Institute Genomics Platform"/>
            <person name="Cuomo C."/>
            <person name="de Hoog S."/>
            <person name="Gorbushina A."/>
            <person name="Walker B."/>
            <person name="Young S.K."/>
            <person name="Zeng Q."/>
            <person name="Gargeya S."/>
            <person name="Fitzgerald M."/>
            <person name="Haas B."/>
            <person name="Abouelleil A."/>
            <person name="Allen A.W."/>
            <person name="Alvarado L."/>
            <person name="Arachchi H.M."/>
            <person name="Berlin A.M."/>
            <person name="Chapman S.B."/>
            <person name="Gainer-Dewar J."/>
            <person name="Goldberg J."/>
            <person name="Griggs A."/>
            <person name="Gujja S."/>
            <person name="Hansen M."/>
            <person name="Howarth C."/>
            <person name="Imamovic A."/>
            <person name="Ireland A."/>
            <person name="Larimer J."/>
            <person name="McCowan C."/>
            <person name="Murphy C."/>
            <person name="Pearson M."/>
            <person name="Poon T.W."/>
            <person name="Priest M."/>
            <person name="Roberts A."/>
            <person name="Saif S."/>
            <person name="Shea T."/>
            <person name="Sisk P."/>
            <person name="Sykes S."/>
            <person name="Wortman J."/>
            <person name="Nusbaum C."/>
            <person name="Birren B."/>
        </authorList>
    </citation>
    <scope>NUCLEOTIDE SEQUENCE [LARGE SCALE GENOMIC DNA]</scope>
    <source>
        <strain evidence="1 2">CBS 101466</strain>
    </source>
</reference>
<proteinExistence type="predicted"/>
<evidence type="ECO:0000313" key="1">
    <source>
        <dbReference type="EMBL" id="ETN37427.1"/>
    </source>
</evidence>
<dbReference type="GeneID" id="19975757"/>
<dbReference type="OrthoDB" id="2130169at2759"/>
<organism evidence="1 2">
    <name type="scientific">Cyphellophora europaea (strain CBS 101466)</name>
    <name type="common">Phialophora europaea</name>
    <dbReference type="NCBI Taxonomy" id="1220924"/>
    <lineage>
        <taxon>Eukaryota</taxon>
        <taxon>Fungi</taxon>
        <taxon>Dikarya</taxon>
        <taxon>Ascomycota</taxon>
        <taxon>Pezizomycotina</taxon>
        <taxon>Eurotiomycetes</taxon>
        <taxon>Chaetothyriomycetidae</taxon>
        <taxon>Chaetothyriales</taxon>
        <taxon>Cyphellophoraceae</taxon>
        <taxon>Cyphellophora</taxon>
    </lineage>
</organism>
<dbReference type="InterPro" id="IPR051783">
    <property type="entry name" value="NAD(P)-dependent_oxidoreduct"/>
</dbReference>
<dbReference type="Proteomes" id="UP000030752">
    <property type="component" value="Unassembled WGS sequence"/>
</dbReference>
<dbReference type="AlphaFoldDB" id="W2RLT7"/>
<dbReference type="GO" id="GO:0004029">
    <property type="term" value="F:aldehyde dehydrogenase (NAD+) activity"/>
    <property type="evidence" value="ECO:0007669"/>
    <property type="project" value="TreeGrafter"/>
</dbReference>
<dbReference type="RefSeq" id="XP_008720959.1">
    <property type="nucleotide sequence ID" value="XM_008722737.1"/>
</dbReference>
<accession>W2RLT7</accession>
<dbReference type="SUPFAM" id="SSF51735">
    <property type="entry name" value="NAD(P)-binding Rossmann-fold domains"/>
    <property type="match status" value="1"/>
</dbReference>
<dbReference type="VEuPathDB" id="FungiDB:HMPREF1541_08418"/>
<dbReference type="GO" id="GO:0005737">
    <property type="term" value="C:cytoplasm"/>
    <property type="evidence" value="ECO:0007669"/>
    <property type="project" value="TreeGrafter"/>
</dbReference>
<sequence length="344" mass="36822">MATTKVFLTGASGYLGGETLYQLSRLARPIQLRCLVRDAQKAAAISEAYPTVGIVPGDLDDSGLIEREARDADVVLHLASTKHEGSSQAIVAGLSSSRRRQTPTPGGRHWIQISGASMFSNAEVQAGRYGEPSDRVYDDVRDVAEIIHEVIRSNPARVVDILALDQDAATVRTALLPGPLIYGEGRGPLNKRSIQGPEVVEYTLRNGRSFAVGKGQAAWSNVHVSDVGAMIVLLLEAAIDGRDGLWNQDGIFFPEAGLMSFGDIAKRISQAAVEAGLIASDEVKSLTPEEADQFRPHSAVLFGTNARLKSSRARRDLGWSPSGPALEDTIVAAVQEESKRVNSG</sequence>